<dbReference type="GO" id="GO:0009982">
    <property type="term" value="F:pseudouridine synthase activity"/>
    <property type="evidence" value="ECO:0007669"/>
    <property type="project" value="InterPro"/>
</dbReference>
<reference evidence="3 4" key="1">
    <citation type="journal article" date="2012" name="Int. J. Syst. Evol. Microbiol.">
        <title>Marinomonas hwangdonensis sp. nov., isolated from seawater.</title>
        <authorList>
            <person name="Jung Y.T."/>
            <person name="Oh T.K."/>
            <person name="Yoon J.H."/>
        </authorList>
    </citation>
    <scope>NUCLEOTIDE SEQUENCE [LARGE SCALE GENOMIC DNA]</scope>
    <source>
        <strain evidence="3 4">HDW-15</strain>
    </source>
</reference>
<protein>
    <submittedName>
        <fullName evidence="3">TIGR01621 family pseudouridine synthase</fullName>
    </submittedName>
</protein>
<sequence>MLQVMFYCDDYWVIHKPAGMSFHAESDELGVMQSLALSYPNQTFYPVHRLDKMTSGLLIVACHSAAAAEFGKMFERHQIEKRYLALSTKKAKKKQGTIAGGMVPSRRGQWKLTKENENLAITQFFSFYFQGYRLFLVRPLTGKTHQIRVALKSVGAPILGDFRYGGEAADRGYLHAYALQFDWQGEEKRYVCLPDDGEAFSLDLAAFVTSHLDESLLKWPSRK</sequence>
<dbReference type="PANTHER" id="PTHR21600">
    <property type="entry name" value="MITOCHONDRIAL RNA PSEUDOURIDINE SYNTHASE"/>
    <property type="match status" value="1"/>
</dbReference>
<dbReference type="CDD" id="cd02869">
    <property type="entry name" value="PseudoU_synth_RluA_like"/>
    <property type="match status" value="1"/>
</dbReference>
<dbReference type="Gene3D" id="3.30.2350.10">
    <property type="entry name" value="Pseudouridine synthase"/>
    <property type="match status" value="1"/>
</dbReference>
<dbReference type="GO" id="GO:0140098">
    <property type="term" value="F:catalytic activity, acting on RNA"/>
    <property type="evidence" value="ECO:0007669"/>
    <property type="project" value="UniProtKB-ARBA"/>
</dbReference>
<dbReference type="Proteomes" id="UP000280507">
    <property type="component" value="Unassembled WGS sequence"/>
</dbReference>
<dbReference type="GO" id="GO:0003723">
    <property type="term" value="F:RNA binding"/>
    <property type="evidence" value="ECO:0007669"/>
    <property type="project" value="InterPro"/>
</dbReference>
<evidence type="ECO:0000256" key="1">
    <source>
        <dbReference type="ARBA" id="ARBA00010876"/>
    </source>
</evidence>
<dbReference type="RefSeq" id="WP_123096194.1">
    <property type="nucleotide sequence ID" value="NZ_RIZG01000007.1"/>
</dbReference>
<comment type="caution">
    <text evidence="3">The sequence shown here is derived from an EMBL/GenBank/DDBJ whole genome shotgun (WGS) entry which is preliminary data.</text>
</comment>
<dbReference type="EMBL" id="RIZG01000007">
    <property type="protein sequence ID" value="RNF49671.1"/>
    <property type="molecule type" value="Genomic_DNA"/>
</dbReference>
<organism evidence="3 4">
    <name type="scientific">Marinomonas hwangdonensis</name>
    <dbReference type="NCBI Taxonomy" id="1053647"/>
    <lineage>
        <taxon>Bacteria</taxon>
        <taxon>Pseudomonadati</taxon>
        <taxon>Pseudomonadota</taxon>
        <taxon>Gammaproteobacteria</taxon>
        <taxon>Oceanospirillales</taxon>
        <taxon>Oceanospirillaceae</taxon>
        <taxon>Marinomonas</taxon>
    </lineage>
</organism>
<dbReference type="InterPro" id="IPR006224">
    <property type="entry name" value="PsdUridine_synth_RluA-like_CS"/>
</dbReference>
<feature type="domain" description="Pseudouridine synthase RsuA/RluA-like" evidence="2">
    <location>
        <begin position="10"/>
        <end position="152"/>
    </location>
</feature>
<keyword evidence="4" id="KW-1185">Reference proteome</keyword>
<dbReference type="SUPFAM" id="SSF55120">
    <property type="entry name" value="Pseudouridine synthase"/>
    <property type="match status" value="1"/>
</dbReference>
<dbReference type="Pfam" id="PF00849">
    <property type="entry name" value="PseudoU_synth_2"/>
    <property type="match status" value="1"/>
</dbReference>
<dbReference type="InterPro" id="IPR006145">
    <property type="entry name" value="PsdUridine_synth_RsuA/RluA"/>
</dbReference>
<comment type="similarity">
    <text evidence="1">Belongs to the pseudouridine synthase RluA family.</text>
</comment>
<dbReference type="InterPro" id="IPR020103">
    <property type="entry name" value="PsdUridine_synth_cat_dom_sf"/>
</dbReference>
<gene>
    <name evidence="3" type="ORF">EBI00_12090</name>
</gene>
<dbReference type="InterPro" id="IPR050188">
    <property type="entry name" value="RluA_PseudoU_synthase"/>
</dbReference>
<dbReference type="PANTHER" id="PTHR21600:SF87">
    <property type="entry name" value="RNA PSEUDOURIDYLATE SYNTHASE DOMAIN-CONTAINING PROTEIN 1"/>
    <property type="match status" value="1"/>
</dbReference>
<evidence type="ECO:0000313" key="3">
    <source>
        <dbReference type="EMBL" id="RNF49671.1"/>
    </source>
</evidence>
<dbReference type="NCBIfam" id="TIGR01621">
    <property type="entry name" value="RluA-like"/>
    <property type="match status" value="1"/>
</dbReference>
<name>A0A3M8Q230_9GAMM</name>
<dbReference type="GO" id="GO:0000455">
    <property type="term" value="P:enzyme-directed rRNA pseudouridine synthesis"/>
    <property type="evidence" value="ECO:0007669"/>
    <property type="project" value="TreeGrafter"/>
</dbReference>
<dbReference type="OrthoDB" id="9807829at2"/>
<dbReference type="PROSITE" id="PS01129">
    <property type="entry name" value="PSI_RLU"/>
    <property type="match status" value="1"/>
</dbReference>
<accession>A0A3M8Q230</accession>
<dbReference type="AlphaFoldDB" id="A0A3M8Q230"/>
<evidence type="ECO:0000259" key="2">
    <source>
        <dbReference type="Pfam" id="PF00849"/>
    </source>
</evidence>
<proteinExistence type="inferred from homology"/>
<evidence type="ECO:0000313" key="4">
    <source>
        <dbReference type="Proteomes" id="UP000280507"/>
    </source>
</evidence>
<dbReference type="InterPro" id="IPR006508">
    <property type="entry name" value="PsdUridine_synth_RluA-like"/>
</dbReference>